<proteinExistence type="predicted"/>
<gene>
    <name evidence="1" type="ORF">TGPRC2_285268B</name>
</gene>
<dbReference type="AlphaFoldDB" id="A0A151HHZ9"/>
<dbReference type="EMBL" id="AHZP02000946">
    <property type="protein sequence ID" value="KYK69013.1"/>
    <property type="molecule type" value="Genomic_DNA"/>
</dbReference>
<comment type="caution">
    <text evidence="1">The sequence shown here is derived from an EMBL/GenBank/DDBJ whole genome shotgun (WGS) entry which is preliminary data.</text>
</comment>
<protein>
    <submittedName>
        <fullName evidence="1">DnaJ domain-containing protein</fullName>
    </submittedName>
</protein>
<feature type="non-terminal residue" evidence="1">
    <location>
        <position position="49"/>
    </location>
</feature>
<organism evidence="1 2">
    <name type="scientific">Toxoplasma gondii TgCatPRC2</name>
    <dbReference type="NCBI Taxonomy" id="1130821"/>
    <lineage>
        <taxon>Eukaryota</taxon>
        <taxon>Sar</taxon>
        <taxon>Alveolata</taxon>
        <taxon>Apicomplexa</taxon>
        <taxon>Conoidasida</taxon>
        <taxon>Coccidia</taxon>
        <taxon>Eucoccidiorida</taxon>
        <taxon>Eimeriorina</taxon>
        <taxon>Sarcocystidae</taxon>
        <taxon>Toxoplasma</taxon>
    </lineage>
</organism>
<evidence type="ECO:0000313" key="2">
    <source>
        <dbReference type="Proteomes" id="UP000075225"/>
    </source>
</evidence>
<feature type="non-terminal residue" evidence="1">
    <location>
        <position position="1"/>
    </location>
</feature>
<dbReference type="Proteomes" id="UP000075225">
    <property type="component" value="Unassembled WGS sequence"/>
</dbReference>
<dbReference type="VEuPathDB" id="ToxoDB:TGPRC2_285268B"/>
<evidence type="ECO:0000313" key="1">
    <source>
        <dbReference type="EMBL" id="KYK69013.1"/>
    </source>
</evidence>
<sequence length="49" mass="5711">RALTCLCCPRTLRNCRQKSWRCVKSCWRRRESAANMQSAPGRPTSATRR</sequence>
<accession>A0A151HHZ9</accession>
<name>A0A151HHZ9_TOXGO</name>
<reference evidence="2" key="1">
    <citation type="submission" date="2016-03" db="EMBL/GenBank/DDBJ databases">
        <authorList>
            <person name="Sibley D."/>
            <person name="Venepally P."/>
            <person name="Karamycheva S."/>
            <person name="Hadjithomas M."/>
            <person name="Khan A."/>
            <person name="Brunk B."/>
            <person name="Roos D."/>
            <person name="Caler E."/>
            <person name="Lorenzi H."/>
        </authorList>
    </citation>
    <scope>NUCLEOTIDE SEQUENCE [LARGE SCALE GENOMIC DNA]</scope>
    <source>
        <strain evidence="2">TgCatPRC2</strain>
    </source>
</reference>